<accession>A0A1R4H4Z8</accession>
<name>A0A1R4H4Z8_9GAMM</name>
<dbReference type="AlphaFoldDB" id="A0A1R4H4Z8"/>
<proteinExistence type="predicted"/>
<feature type="transmembrane region" description="Helical" evidence="1">
    <location>
        <begin position="35"/>
        <end position="60"/>
    </location>
</feature>
<organism evidence="2 3">
    <name type="scientific">Crenothrix polyspora</name>
    <dbReference type="NCBI Taxonomy" id="360316"/>
    <lineage>
        <taxon>Bacteria</taxon>
        <taxon>Pseudomonadati</taxon>
        <taxon>Pseudomonadota</taxon>
        <taxon>Gammaproteobacteria</taxon>
        <taxon>Methylococcales</taxon>
        <taxon>Crenotrichaceae</taxon>
        <taxon>Crenothrix</taxon>
    </lineage>
</organism>
<keyword evidence="1" id="KW-0472">Membrane</keyword>
<keyword evidence="3" id="KW-1185">Reference proteome</keyword>
<dbReference type="EMBL" id="FUKI01000092">
    <property type="protein sequence ID" value="SJM91348.1"/>
    <property type="molecule type" value="Genomic_DNA"/>
</dbReference>
<evidence type="ECO:0000313" key="3">
    <source>
        <dbReference type="Proteomes" id="UP000195667"/>
    </source>
</evidence>
<gene>
    <name evidence="2" type="ORF">CRENPOLYSF1_190034</name>
</gene>
<dbReference type="Proteomes" id="UP000195667">
    <property type="component" value="Unassembled WGS sequence"/>
</dbReference>
<keyword evidence="1" id="KW-0812">Transmembrane</keyword>
<sequence length="77" mass="8118">MNFYTASILLITLIALAALLHSAVGHDGATGYLAAMSLLGLAPAIIKSTALVSNIAIALLRRMNRRVVSRQQTTLLA</sequence>
<reference evidence="3" key="1">
    <citation type="submission" date="2017-02" db="EMBL/GenBank/DDBJ databases">
        <authorList>
            <person name="Daims H."/>
        </authorList>
    </citation>
    <scope>NUCLEOTIDE SEQUENCE [LARGE SCALE GENOMIC DNA]</scope>
</reference>
<evidence type="ECO:0000256" key="1">
    <source>
        <dbReference type="SAM" id="Phobius"/>
    </source>
</evidence>
<evidence type="ECO:0000313" key="2">
    <source>
        <dbReference type="EMBL" id="SJM91348.1"/>
    </source>
</evidence>
<keyword evidence="1" id="KW-1133">Transmembrane helix</keyword>
<protein>
    <submittedName>
        <fullName evidence="2">Uncharacterized protein</fullName>
    </submittedName>
</protein>